<reference evidence="2 3" key="1">
    <citation type="journal article" date="2018" name="Nat. Ecol. Evol.">
        <title>Pezizomycetes genomes reveal the molecular basis of ectomycorrhizal truffle lifestyle.</title>
        <authorList>
            <person name="Murat C."/>
            <person name="Payen T."/>
            <person name="Noel B."/>
            <person name="Kuo A."/>
            <person name="Morin E."/>
            <person name="Chen J."/>
            <person name="Kohler A."/>
            <person name="Krizsan K."/>
            <person name="Balestrini R."/>
            <person name="Da Silva C."/>
            <person name="Montanini B."/>
            <person name="Hainaut M."/>
            <person name="Levati E."/>
            <person name="Barry K.W."/>
            <person name="Belfiori B."/>
            <person name="Cichocki N."/>
            <person name="Clum A."/>
            <person name="Dockter R.B."/>
            <person name="Fauchery L."/>
            <person name="Guy J."/>
            <person name="Iotti M."/>
            <person name="Le Tacon F."/>
            <person name="Lindquist E.A."/>
            <person name="Lipzen A."/>
            <person name="Malagnac F."/>
            <person name="Mello A."/>
            <person name="Molinier V."/>
            <person name="Miyauchi S."/>
            <person name="Poulain J."/>
            <person name="Riccioni C."/>
            <person name="Rubini A."/>
            <person name="Sitrit Y."/>
            <person name="Splivallo R."/>
            <person name="Traeger S."/>
            <person name="Wang M."/>
            <person name="Zifcakova L."/>
            <person name="Wipf D."/>
            <person name="Zambonelli A."/>
            <person name="Paolocci F."/>
            <person name="Nowrousian M."/>
            <person name="Ottonello S."/>
            <person name="Baldrian P."/>
            <person name="Spatafora J.W."/>
            <person name="Henrissat B."/>
            <person name="Nagy L.G."/>
            <person name="Aury J.M."/>
            <person name="Wincker P."/>
            <person name="Grigoriev I.V."/>
            <person name="Bonfante P."/>
            <person name="Martin F.M."/>
        </authorList>
    </citation>
    <scope>NUCLEOTIDE SEQUENCE [LARGE SCALE GENOMIC DNA]</scope>
    <source>
        <strain evidence="2 3">RN42</strain>
    </source>
</reference>
<dbReference type="PANTHER" id="PTHR42055:SF1">
    <property type="entry name" value="YALI0E03476P"/>
    <property type="match status" value="1"/>
</dbReference>
<dbReference type="AlphaFoldDB" id="A0A3N4IQU0"/>
<sequence>MRARAIFGRAISGLRSLSPRNLIVLTIFISSSLFLFALVAYPTEIAESTENSSKYSPFRVVHKISTSGILSNAHQPPSSANSTTESVYSDFTNWRQYFSSKVSKEENRVALPKLANRCPVYTYYDGKAEGVDHAVEKKLIQAWRRAFWSKGFKPVVLGPADAVEAPMHAALMRKEMSPELKKTLFRWLAWQHMGSGILADYRLIPMGDKNAPILKILRTCNFPHLTRLEGMAGALYYGPRTEVEAILKYLESAKIPANAKTIEAATDDSPTDLFRIDPRPPSMAWYTPATVKDKYSALKPEELPALINAHMHQTFLELTNDGLSVLDPPPRDTRALVYPALRTAHLLTSCPSSPLPNTCPPNRPECQACTVGSNIKQLKHLERKDYNNTDGFLVGVIPHPYSFLSLHEHKANFDIAFVRRKTQRDTWVRSATKEILGTGVGAPKRGLTIKDIITTANGIWSTPEIGFQHVEWYVGFTMSEADKRATALSPLDQNELKQKAILERTYKELNDKKMQTVMKAVEAWNLVDAEVWKFAKAWENRRRRELETWLKDEERYTW</sequence>
<keyword evidence="3" id="KW-1185">Reference proteome</keyword>
<evidence type="ECO:0000256" key="1">
    <source>
        <dbReference type="SAM" id="Phobius"/>
    </source>
</evidence>
<evidence type="ECO:0000313" key="3">
    <source>
        <dbReference type="Proteomes" id="UP000275078"/>
    </source>
</evidence>
<protein>
    <submittedName>
        <fullName evidence="2">Uncharacterized protein</fullName>
    </submittedName>
</protein>
<gene>
    <name evidence="2" type="ORF">BJ508DRAFT_411257</name>
</gene>
<organism evidence="2 3">
    <name type="scientific">Ascobolus immersus RN42</name>
    <dbReference type="NCBI Taxonomy" id="1160509"/>
    <lineage>
        <taxon>Eukaryota</taxon>
        <taxon>Fungi</taxon>
        <taxon>Dikarya</taxon>
        <taxon>Ascomycota</taxon>
        <taxon>Pezizomycotina</taxon>
        <taxon>Pezizomycetes</taxon>
        <taxon>Pezizales</taxon>
        <taxon>Ascobolaceae</taxon>
        <taxon>Ascobolus</taxon>
    </lineage>
</organism>
<dbReference type="OrthoDB" id="5312133at2759"/>
<feature type="transmembrane region" description="Helical" evidence="1">
    <location>
        <begin position="21"/>
        <end position="41"/>
    </location>
</feature>
<evidence type="ECO:0000313" key="2">
    <source>
        <dbReference type="EMBL" id="RPA86590.1"/>
    </source>
</evidence>
<keyword evidence="1" id="KW-1133">Transmembrane helix</keyword>
<dbReference type="PANTHER" id="PTHR42055">
    <property type="entry name" value="YALI0E03476P"/>
    <property type="match status" value="1"/>
</dbReference>
<proteinExistence type="predicted"/>
<keyword evidence="1" id="KW-0472">Membrane</keyword>
<dbReference type="Proteomes" id="UP000275078">
    <property type="component" value="Unassembled WGS sequence"/>
</dbReference>
<dbReference type="EMBL" id="ML119649">
    <property type="protein sequence ID" value="RPA86590.1"/>
    <property type="molecule type" value="Genomic_DNA"/>
</dbReference>
<accession>A0A3N4IQU0</accession>
<name>A0A3N4IQU0_ASCIM</name>
<keyword evidence="1" id="KW-0812">Transmembrane</keyword>